<name>A0A9X1F2F7_9SPHN</name>
<dbReference type="RefSeq" id="WP_218403478.1">
    <property type="nucleotide sequence ID" value="NZ_JAGSPC010000001.1"/>
</dbReference>
<feature type="domain" description="Peptidase S74" evidence="2">
    <location>
        <begin position="34"/>
        <end position="108"/>
    </location>
</feature>
<organism evidence="3 4">
    <name type="scientific">Erythrobacter crassostreae</name>
    <dbReference type="NCBI Taxonomy" id="2828328"/>
    <lineage>
        <taxon>Bacteria</taxon>
        <taxon>Pseudomonadati</taxon>
        <taxon>Pseudomonadota</taxon>
        <taxon>Alphaproteobacteria</taxon>
        <taxon>Sphingomonadales</taxon>
        <taxon>Erythrobacteraceae</taxon>
        <taxon>Erythrobacter/Porphyrobacter group</taxon>
        <taxon>Erythrobacter</taxon>
    </lineage>
</organism>
<gene>
    <name evidence="3" type="ORF">KCG46_00795</name>
</gene>
<dbReference type="Pfam" id="PF13884">
    <property type="entry name" value="Peptidase_S74"/>
    <property type="match status" value="1"/>
</dbReference>
<accession>A0A9X1F2F7</accession>
<dbReference type="EMBL" id="JAGSPC010000001">
    <property type="protein sequence ID" value="MBV7258108.1"/>
    <property type="molecule type" value="Genomic_DNA"/>
</dbReference>
<keyword evidence="4" id="KW-1185">Reference proteome</keyword>
<evidence type="ECO:0000313" key="3">
    <source>
        <dbReference type="EMBL" id="MBV7258108.1"/>
    </source>
</evidence>
<evidence type="ECO:0000256" key="1">
    <source>
        <dbReference type="SAM" id="MobiDB-lite"/>
    </source>
</evidence>
<proteinExistence type="predicted"/>
<sequence length="108" mass="11624">MTGGSVGPGNDGFGGFTGETGTGMMGMGGMGMMSDRRLKQNIRKVGDHPAGFGLYLFDYRPEFAELCEGSDVFGAMADEVREVRPHAVSKHPSGYWMVDYAQLGITQH</sequence>
<dbReference type="AlphaFoldDB" id="A0A9X1F2F7"/>
<dbReference type="InterPro" id="IPR030392">
    <property type="entry name" value="S74_ICA"/>
</dbReference>
<feature type="region of interest" description="Disordered" evidence="1">
    <location>
        <begin position="1"/>
        <end position="21"/>
    </location>
</feature>
<evidence type="ECO:0000259" key="2">
    <source>
        <dbReference type="PROSITE" id="PS51688"/>
    </source>
</evidence>
<dbReference type="Proteomes" id="UP001138681">
    <property type="component" value="Unassembled WGS sequence"/>
</dbReference>
<comment type="caution">
    <text evidence="3">The sequence shown here is derived from an EMBL/GenBank/DDBJ whole genome shotgun (WGS) entry which is preliminary data.</text>
</comment>
<protein>
    <submittedName>
        <fullName evidence="3">Tail fiber domain-containing protein</fullName>
    </submittedName>
</protein>
<reference evidence="3" key="1">
    <citation type="submission" date="2021-04" db="EMBL/GenBank/DDBJ databases">
        <authorList>
            <person name="Pira H."/>
            <person name="Risdian C."/>
            <person name="Wink J."/>
        </authorList>
    </citation>
    <scope>NUCLEOTIDE SEQUENCE</scope>
    <source>
        <strain evidence="3">WH158</strain>
    </source>
</reference>
<dbReference type="PROSITE" id="PS51688">
    <property type="entry name" value="ICA"/>
    <property type="match status" value="1"/>
</dbReference>
<evidence type="ECO:0000313" key="4">
    <source>
        <dbReference type="Proteomes" id="UP001138681"/>
    </source>
</evidence>